<feature type="compositionally biased region" description="Basic residues" evidence="6">
    <location>
        <begin position="588"/>
        <end position="600"/>
    </location>
</feature>
<dbReference type="Proteomes" id="UP000789739">
    <property type="component" value="Unassembled WGS sequence"/>
</dbReference>
<dbReference type="FunFam" id="2.60.200.30:FF:000004">
    <property type="entry name" value="NAD kinase 2, chloroplastic"/>
    <property type="match status" value="1"/>
</dbReference>
<evidence type="ECO:0000256" key="5">
    <source>
        <dbReference type="ARBA" id="ARBA00023027"/>
    </source>
</evidence>
<evidence type="ECO:0000313" key="9">
    <source>
        <dbReference type="Proteomes" id="UP000789739"/>
    </source>
</evidence>
<evidence type="ECO:0000256" key="1">
    <source>
        <dbReference type="ARBA" id="ARBA00010995"/>
    </source>
</evidence>
<dbReference type="PANTHER" id="PTHR20275">
    <property type="entry name" value="NAD KINASE"/>
    <property type="match status" value="1"/>
</dbReference>
<evidence type="ECO:0000256" key="3">
    <source>
        <dbReference type="ARBA" id="ARBA00022777"/>
    </source>
</evidence>
<dbReference type="GO" id="GO:0003951">
    <property type="term" value="F:NAD+ kinase activity"/>
    <property type="evidence" value="ECO:0007669"/>
    <property type="project" value="InterPro"/>
</dbReference>
<dbReference type="FunFam" id="3.40.50.10330:FF:000025">
    <property type="entry name" value="NAD+ kinase Utr1"/>
    <property type="match status" value="1"/>
</dbReference>
<dbReference type="AlphaFoldDB" id="A0A9N9FAH9"/>
<dbReference type="InterPro" id="IPR017437">
    <property type="entry name" value="ATP-NAD_kinase_PpnK-typ_C"/>
</dbReference>
<dbReference type="OrthoDB" id="24581at2759"/>
<feature type="region of interest" description="Disordered" evidence="6">
    <location>
        <begin position="88"/>
        <end position="122"/>
    </location>
</feature>
<dbReference type="EMBL" id="CAJVPI010000326">
    <property type="protein sequence ID" value="CAG8519792.1"/>
    <property type="molecule type" value="Genomic_DNA"/>
</dbReference>
<dbReference type="GO" id="GO:0006741">
    <property type="term" value="P:NADP+ biosynthetic process"/>
    <property type="evidence" value="ECO:0007669"/>
    <property type="project" value="InterPro"/>
</dbReference>
<feature type="compositionally biased region" description="Basic and acidic residues" evidence="6">
    <location>
        <begin position="570"/>
        <end position="587"/>
    </location>
</feature>
<keyword evidence="5" id="KW-0520">NAD</keyword>
<protein>
    <submittedName>
        <fullName evidence="8">10799_t:CDS:1</fullName>
    </submittedName>
</protein>
<dbReference type="HAMAP" id="MF_00361">
    <property type="entry name" value="NAD_kinase"/>
    <property type="match status" value="1"/>
</dbReference>
<keyword evidence="2" id="KW-0808">Transferase</keyword>
<keyword evidence="3" id="KW-0418">Kinase</keyword>
<dbReference type="InterPro" id="IPR002504">
    <property type="entry name" value="NADK"/>
</dbReference>
<dbReference type="PANTHER" id="PTHR20275:SF0">
    <property type="entry name" value="NAD KINASE"/>
    <property type="match status" value="1"/>
</dbReference>
<organism evidence="8 9">
    <name type="scientific">Paraglomus brasilianum</name>
    <dbReference type="NCBI Taxonomy" id="144538"/>
    <lineage>
        <taxon>Eukaryota</taxon>
        <taxon>Fungi</taxon>
        <taxon>Fungi incertae sedis</taxon>
        <taxon>Mucoromycota</taxon>
        <taxon>Glomeromycotina</taxon>
        <taxon>Glomeromycetes</taxon>
        <taxon>Paraglomerales</taxon>
        <taxon>Paraglomeraceae</taxon>
        <taxon>Paraglomus</taxon>
    </lineage>
</organism>
<feature type="region of interest" description="Disordered" evidence="6">
    <location>
        <begin position="565"/>
        <end position="622"/>
    </location>
</feature>
<evidence type="ECO:0000256" key="7">
    <source>
        <dbReference type="SAM" id="Phobius"/>
    </source>
</evidence>
<evidence type="ECO:0000313" key="8">
    <source>
        <dbReference type="EMBL" id="CAG8519792.1"/>
    </source>
</evidence>
<dbReference type="Gene3D" id="2.60.200.30">
    <property type="entry name" value="Probable inorganic polyphosphate/atp-NAD kinase, domain 2"/>
    <property type="match status" value="1"/>
</dbReference>
<dbReference type="Pfam" id="PF01513">
    <property type="entry name" value="NAD_kinase"/>
    <property type="match status" value="1"/>
</dbReference>
<keyword evidence="9" id="KW-1185">Reference proteome</keyword>
<evidence type="ECO:0000256" key="6">
    <source>
        <dbReference type="SAM" id="MobiDB-lite"/>
    </source>
</evidence>
<dbReference type="SUPFAM" id="SSF111331">
    <property type="entry name" value="NAD kinase/diacylglycerol kinase-like"/>
    <property type="match status" value="1"/>
</dbReference>
<name>A0A9N9FAH9_9GLOM</name>
<dbReference type="InterPro" id="IPR016064">
    <property type="entry name" value="NAD/diacylglycerol_kinase_sf"/>
</dbReference>
<evidence type="ECO:0000256" key="2">
    <source>
        <dbReference type="ARBA" id="ARBA00022679"/>
    </source>
</evidence>
<reference evidence="8" key="1">
    <citation type="submission" date="2021-06" db="EMBL/GenBank/DDBJ databases">
        <authorList>
            <person name="Kallberg Y."/>
            <person name="Tangrot J."/>
            <person name="Rosling A."/>
        </authorList>
    </citation>
    <scope>NUCLEOTIDE SEQUENCE</scope>
    <source>
        <strain evidence="8">BR232B</strain>
    </source>
</reference>
<keyword evidence="7" id="KW-0472">Membrane</keyword>
<sequence>MDNYISLQIVNPQNLFPSLAAIFAFAPLSLLVGTTALLAFTLLLLSTHTTVKSPTSKIKKHPPRLFMDAKSNDAQIVNQKKNLLEVDVNTGKSKKTRSRPKPPVARDTLAIPSTKIPTPTPTPKSPCFVHSYIDPANRQSLTEVITRSVGECNNYGTLAETAVSVREISKKLGQARIHSKIKTVMIVTKPGDGRLVKLTRELAICLITTPRYGKNHGVTVYVDKQLKDVKRFGYESLLRESPYVKDNLKFWTAELCAARPEIFNFVLTLGGDGTVLYTSWLFQRVVPPVMPFHLGSLGFLTNFDFSNYRKHLTTAMEDGIRVNLRMRFTCTVYHRVANPDHLKVKAKRDGLTGEVMMQKLLDGEGSWEALEKEKNDDYQTGGQDKVLPCFVTQAGETFEVLNDLVVDRGAGPYMSMLELFGDDEHLTTVQADGLVVSTPTGSTAYSVSAGGSLVHPDIPALLITPICPHTLSFRPMLLPDSMELRICVPHNSRSTAWASFDGRGRVELKQGDHIKVTPSKFPLPTVCMSSSSQDWFNSVSRCLRWNERERQKSFVVVEDYASDSEAEDSDLTKVDEQPESIDHEKLHNRGSGHSGKKHHETHVFACYGKDAESTSSGSGDER</sequence>
<gene>
    <name evidence="8" type="ORF">PBRASI_LOCUS3564</name>
</gene>
<keyword evidence="7" id="KW-0812">Transmembrane</keyword>
<dbReference type="InterPro" id="IPR017438">
    <property type="entry name" value="ATP-NAD_kinase_N"/>
</dbReference>
<keyword evidence="7" id="KW-1133">Transmembrane helix</keyword>
<feature type="compositionally biased region" description="Polar residues" evidence="6">
    <location>
        <begin position="613"/>
        <end position="622"/>
    </location>
</feature>
<proteinExistence type="inferred from homology"/>
<dbReference type="GO" id="GO:0019674">
    <property type="term" value="P:NAD+ metabolic process"/>
    <property type="evidence" value="ECO:0007669"/>
    <property type="project" value="InterPro"/>
</dbReference>
<comment type="similarity">
    <text evidence="1">Belongs to the NAD kinase family.</text>
</comment>
<dbReference type="Pfam" id="PF20143">
    <property type="entry name" value="NAD_kinase_C"/>
    <property type="match status" value="1"/>
</dbReference>
<feature type="transmembrane region" description="Helical" evidence="7">
    <location>
        <begin position="20"/>
        <end position="45"/>
    </location>
</feature>
<accession>A0A9N9FAH9</accession>
<keyword evidence="4" id="KW-0521">NADP</keyword>
<comment type="caution">
    <text evidence="8">The sequence shown here is derived from an EMBL/GenBank/DDBJ whole genome shotgun (WGS) entry which is preliminary data.</text>
</comment>
<dbReference type="Gene3D" id="3.40.50.10330">
    <property type="entry name" value="Probable inorganic polyphosphate/atp-NAD kinase, domain 1"/>
    <property type="match status" value="1"/>
</dbReference>
<evidence type="ECO:0000256" key="4">
    <source>
        <dbReference type="ARBA" id="ARBA00022857"/>
    </source>
</evidence>